<dbReference type="OrthoDB" id="2104739at2759"/>
<evidence type="ECO:0000259" key="1">
    <source>
        <dbReference type="Pfam" id="PF13391"/>
    </source>
</evidence>
<protein>
    <recommendedName>
        <fullName evidence="1">HNH nuclease domain-containing protein</fullName>
    </recommendedName>
</protein>
<proteinExistence type="predicted"/>
<dbReference type="EMBL" id="PDNA01000449">
    <property type="protein sequence ID" value="PGG95365.1"/>
    <property type="molecule type" value="Genomic_DNA"/>
</dbReference>
<evidence type="ECO:0000313" key="3">
    <source>
        <dbReference type="Proteomes" id="UP000224634"/>
    </source>
</evidence>
<organism evidence="2 3">
    <name type="scientific">Polytolypa hystricis (strain UAMH7299)</name>
    <dbReference type="NCBI Taxonomy" id="1447883"/>
    <lineage>
        <taxon>Eukaryota</taxon>
        <taxon>Fungi</taxon>
        <taxon>Dikarya</taxon>
        <taxon>Ascomycota</taxon>
        <taxon>Pezizomycotina</taxon>
        <taxon>Eurotiomycetes</taxon>
        <taxon>Eurotiomycetidae</taxon>
        <taxon>Onygenales</taxon>
        <taxon>Onygenales incertae sedis</taxon>
        <taxon>Polytolypa</taxon>
    </lineage>
</organism>
<dbReference type="STRING" id="1447883.A0A2B7WF89"/>
<sequence length="377" mass="42510">MATHRHQSSLEGILDFSLQPQLTPSQRTRARSRFYTIINHLNTPHDSSVSGSKYNHPLLIRYTYEYARSEVSQDMFLSAFFDSLGVPIDGEEITFGDEEREGDLRELLVKFADFLLDNFFLPLKAAGQRTQQPSPASLSAIQRAIGGAQEYAGTPDRLSTLRGACLLRDHYRCVISHKFDMREAAKRFKINDISARDEEGNILRGQLFDRLEVAHILPHALMKGREDSQLTAALDILNMFDQGVVRLIEGTEIDRPFNAISLSPSLHTSFGNFEVFFEPVQPQSHTYRIQTFLPEIFPDLPVTRTLHLSVDHTIDPPLARLLAIHRAIACILHLSAAGEYIDKILQDMEDVGVHGDGSTEVGRLVMLRLGDWVDARC</sequence>
<keyword evidence="3" id="KW-1185">Reference proteome</keyword>
<feature type="domain" description="HNH nuclease" evidence="1">
    <location>
        <begin position="210"/>
        <end position="277"/>
    </location>
</feature>
<gene>
    <name evidence="2" type="ORF">AJ80_09972</name>
</gene>
<dbReference type="AlphaFoldDB" id="A0A2B7WF89"/>
<dbReference type="Proteomes" id="UP000224634">
    <property type="component" value="Unassembled WGS sequence"/>
</dbReference>
<dbReference type="Pfam" id="PF13391">
    <property type="entry name" value="HNH_2"/>
    <property type="match status" value="1"/>
</dbReference>
<comment type="caution">
    <text evidence="2">The sequence shown here is derived from an EMBL/GenBank/DDBJ whole genome shotgun (WGS) entry which is preliminary data.</text>
</comment>
<reference evidence="2 3" key="1">
    <citation type="submission" date="2017-10" db="EMBL/GenBank/DDBJ databases">
        <title>Comparative genomics in systemic dimorphic fungi from Ajellomycetaceae.</title>
        <authorList>
            <person name="Munoz J.F."/>
            <person name="Mcewen J.G."/>
            <person name="Clay O.K."/>
            <person name="Cuomo C.A."/>
        </authorList>
    </citation>
    <scope>NUCLEOTIDE SEQUENCE [LARGE SCALE GENOMIC DNA]</scope>
    <source>
        <strain evidence="2 3">UAMH7299</strain>
    </source>
</reference>
<name>A0A2B7WF89_POLH7</name>
<accession>A0A2B7WF89</accession>
<evidence type="ECO:0000313" key="2">
    <source>
        <dbReference type="EMBL" id="PGG95365.1"/>
    </source>
</evidence>
<dbReference type="InterPro" id="IPR003615">
    <property type="entry name" value="HNH_nuc"/>
</dbReference>